<dbReference type="InterPro" id="IPR019787">
    <property type="entry name" value="Znf_PHD-finger"/>
</dbReference>
<dbReference type="EMBL" id="CENE01000021">
    <property type="protein sequence ID" value="CEQ42163.1"/>
    <property type="molecule type" value="Genomic_DNA"/>
</dbReference>
<gene>
    <name evidence="6" type="primary">SPOSA6832_03958</name>
</gene>
<accession>A0A0D6EQP7</accession>
<feature type="compositionally biased region" description="Basic and acidic residues" evidence="4">
    <location>
        <begin position="424"/>
        <end position="439"/>
    </location>
</feature>
<dbReference type="AlphaFoldDB" id="A0A0D6EQP7"/>
<dbReference type="Gene3D" id="3.30.40.10">
    <property type="entry name" value="Zinc/RING finger domain, C3HC4 (zinc finger)"/>
    <property type="match status" value="1"/>
</dbReference>
<feature type="domain" description="Zinc finger PHD-type" evidence="5">
    <location>
        <begin position="768"/>
        <end position="827"/>
    </location>
</feature>
<evidence type="ECO:0000256" key="4">
    <source>
        <dbReference type="SAM" id="MobiDB-lite"/>
    </source>
</evidence>
<feature type="compositionally biased region" description="Basic and acidic residues" evidence="4">
    <location>
        <begin position="726"/>
        <end position="739"/>
    </location>
</feature>
<evidence type="ECO:0000313" key="6">
    <source>
        <dbReference type="EMBL" id="CEQ42163.1"/>
    </source>
</evidence>
<dbReference type="Proteomes" id="UP000243876">
    <property type="component" value="Unassembled WGS sequence"/>
</dbReference>
<feature type="compositionally biased region" description="Pro residues" evidence="4">
    <location>
        <begin position="925"/>
        <end position="937"/>
    </location>
</feature>
<proteinExistence type="predicted"/>
<feature type="region of interest" description="Disordered" evidence="4">
    <location>
        <begin position="102"/>
        <end position="122"/>
    </location>
</feature>
<sequence length="994" mass="110138">MEDHWAHLARLSDDQLTPRRTPQDLEADLAGTRPDCYVPIMLGKLLNTLANDRNTNHTNWLNALRRSYNRRVTSRADNPFYTWVKVPASVVEAERAREREAEAAAWEKEQRDKFGADEGDEARGIWAQEQRRLEEAEKALYKAHGKGKAKEGSAAASVEPVAAPLPVKAEAADADMSASSSTAHAVPHTEEALADPFNAELADVIAEDAAQDELAAQKPKSAVELGAALAARDRLGGAASDDARGSDPSAKTEGEPKAEEDEEEWWEEQRAVEWNDLSLDTKIDAIYNVCEWHMVDPDRQFRKYLMFDGESAWRLDPIGSDSEGNKYYHLSDDRMWIQRPPPSAAAATAAGCPPIPQPIKKPHTLLGLRAGPRDKSKKGTVTGTMRFKLKKDLTTGTFQQVDEDDEAEAEPDGEDAVMAPPPKTKKEDLPDGADSDRRASLALTDIDEDEKPSTSALLASEDAKMEDDGAGDVEPSTSVTKPDGRRKRKGQAEPEEETELAQWEKEYWEERWRAEHTPGFYEWEAVCVTLDDWRDFPDRFEGTMDEGELALAQYAADFVPEYEQLLEDREKEREAELVAMQRKRSSRIAFKESAAEEEARLAADAQQTVDKFTRVTRAKLHVDESGSESGHGATPKGESREERVRKREAEKRAREEAEEQRQLEELREQEREEAREANGGVLPVELMTAEEKTEWERTQDKERKKRDKDGERKAREDAKKHRAKERRAELKLEREAAAREQAEREAAEALAAAVPVEVAASDEPWYLDCEICQRAGWNLDDGTEVIGCDQCEEWQHLPCHIQADADAGLDPVPYTAEDYSFICGRCRNDPNRRPRPSPPTPIVQPQPAVAVATGTKRKAPAENGKGAKAAAKSQPAAKRAKPAKKATSNGAQGHVPYGHGAHPLYHPSAYQHPNAVQNHSVSPPVGSPAPPPAPQPPALAQQQQGGGVQPQMTYEDLLARVQENPALLGQLPPAYQQHFSEKLGIPLPGAAPAA</sequence>
<feature type="compositionally biased region" description="Basic and acidic residues" evidence="4">
    <location>
        <begin position="236"/>
        <end position="257"/>
    </location>
</feature>
<organism evidence="6 7">
    <name type="scientific">Sporidiobolus salmonicolor</name>
    <name type="common">Yeast-like fungus</name>
    <name type="synonym">Sporobolomyces salmonicolor</name>
    <dbReference type="NCBI Taxonomy" id="5005"/>
    <lineage>
        <taxon>Eukaryota</taxon>
        <taxon>Fungi</taxon>
        <taxon>Dikarya</taxon>
        <taxon>Basidiomycota</taxon>
        <taxon>Pucciniomycotina</taxon>
        <taxon>Microbotryomycetes</taxon>
        <taxon>Sporidiobolales</taxon>
        <taxon>Sporidiobolaceae</taxon>
        <taxon>Sporobolomyces</taxon>
    </lineage>
</organism>
<dbReference type="PANTHER" id="PTHR48125:SF12">
    <property type="entry name" value="AT HOOK TRANSCRIPTION FACTOR FAMILY-RELATED"/>
    <property type="match status" value="1"/>
</dbReference>
<dbReference type="Pfam" id="PF00628">
    <property type="entry name" value="PHD"/>
    <property type="match status" value="1"/>
</dbReference>
<reference evidence="7" key="1">
    <citation type="submission" date="2015-02" db="EMBL/GenBank/DDBJ databases">
        <authorList>
            <person name="Gon?alves P."/>
        </authorList>
    </citation>
    <scope>NUCLEOTIDE SEQUENCE [LARGE SCALE GENOMIC DNA]</scope>
</reference>
<evidence type="ECO:0000256" key="3">
    <source>
        <dbReference type="ARBA" id="ARBA00022833"/>
    </source>
</evidence>
<feature type="region of interest" description="Disordered" evidence="4">
    <location>
        <begin position="236"/>
        <end position="262"/>
    </location>
</feature>
<dbReference type="PROSITE" id="PS01359">
    <property type="entry name" value="ZF_PHD_1"/>
    <property type="match status" value="1"/>
</dbReference>
<feature type="region of interest" description="Disordered" evidence="4">
    <location>
        <begin position="619"/>
        <end position="739"/>
    </location>
</feature>
<evidence type="ECO:0000256" key="1">
    <source>
        <dbReference type="ARBA" id="ARBA00022723"/>
    </source>
</evidence>
<evidence type="ECO:0000259" key="5">
    <source>
        <dbReference type="SMART" id="SM00249"/>
    </source>
</evidence>
<feature type="compositionally biased region" description="Basic and acidic residues" evidence="4">
    <location>
        <begin position="689"/>
        <end position="719"/>
    </location>
</feature>
<keyword evidence="3" id="KW-0862">Zinc</keyword>
<feature type="region of interest" description="Disordered" evidence="4">
    <location>
        <begin position="356"/>
        <end position="383"/>
    </location>
</feature>
<feature type="region of interest" description="Disordered" evidence="4">
    <location>
        <begin position="396"/>
        <end position="501"/>
    </location>
</feature>
<dbReference type="SMART" id="SM00249">
    <property type="entry name" value="PHD"/>
    <property type="match status" value="1"/>
</dbReference>
<evidence type="ECO:0000256" key="2">
    <source>
        <dbReference type="ARBA" id="ARBA00022771"/>
    </source>
</evidence>
<dbReference type="InterPro" id="IPR011011">
    <property type="entry name" value="Znf_FYVE_PHD"/>
</dbReference>
<keyword evidence="1" id="KW-0479">Metal-binding</keyword>
<dbReference type="InterPro" id="IPR013083">
    <property type="entry name" value="Znf_RING/FYVE/PHD"/>
</dbReference>
<dbReference type="PANTHER" id="PTHR48125">
    <property type="entry name" value="LP07818P1"/>
    <property type="match status" value="1"/>
</dbReference>
<feature type="compositionally biased region" description="Acidic residues" evidence="4">
    <location>
        <begin position="401"/>
        <end position="415"/>
    </location>
</feature>
<feature type="compositionally biased region" description="Low complexity" evidence="4">
    <location>
        <begin position="861"/>
        <end position="877"/>
    </location>
</feature>
<feature type="compositionally biased region" description="Basic and acidic residues" evidence="4">
    <location>
        <begin position="637"/>
        <end position="676"/>
    </location>
</feature>
<feature type="region of interest" description="Disordered" evidence="4">
    <location>
        <begin position="830"/>
        <end position="957"/>
    </location>
</feature>
<feature type="compositionally biased region" description="Basic and acidic residues" evidence="4">
    <location>
        <begin position="102"/>
        <end position="116"/>
    </location>
</feature>
<evidence type="ECO:0000313" key="7">
    <source>
        <dbReference type="Proteomes" id="UP000243876"/>
    </source>
</evidence>
<dbReference type="OrthoDB" id="303107at2759"/>
<dbReference type="SUPFAM" id="SSF57903">
    <property type="entry name" value="FYVE/PHD zinc finger"/>
    <property type="match status" value="1"/>
</dbReference>
<dbReference type="InterPro" id="IPR019786">
    <property type="entry name" value="Zinc_finger_PHD-type_CS"/>
</dbReference>
<protein>
    <submittedName>
        <fullName evidence="6">SPOSA6832_03958-mRNA-1:cds</fullName>
    </submittedName>
</protein>
<dbReference type="GO" id="GO:0008270">
    <property type="term" value="F:zinc ion binding"/>
    <property type="evidence" value="ECO:0007669"/>
    <property type="project" value="UniProtKB-KW"/>
</dbReference>
<feature type="non-terminal residue" evidence="6">
    <location>
        <position position="1"/>
    </location>
</feature>
<keyword evidence="7" id="KW-1185">Reference proteome</keyword>
<name>A0A0D6EQP7_SPOSA</name>
<dbReference type="InterPro" id="IPR001965">
    <property type="entry name" value="Znf_PHD"/>
</dbReference>
<keyword evidence="2" id="KW-0863">Zinc-finger</keyword>